<proteinExistence type="predicted"/>
<sequence length="310" mass="34327">MDPNISSPPPRRVTSGDKTFILHGDIEHSELSAASEQKRPNATLTPDNAHDVFAECFDTEAFLRFIEDNSLTRETLLQSLKKSVIDSKVVSFSSVTRRHLKNLGIEQYDLELDEAAIAAALDEAAIAAASNPESAANKNIQRGYLDRSRYHFNKESGCRSLIDQYIFYAMLYAQNIIDTDDAVRQLLAARYNFKHPHVAVFSNLSIPSTRITHAQTGVTYAFHGLLDYGLCFIKSRDKEMLTEGVLGVDPSSVLCCILEAKTKAEMQFGDPQIIAQILSLFQLSGRSSFTRALTNGAFGDSLSHASWKAN</sequence>
<dbReference type="OrthoDB" id="3034219at2759"/>
<dbReference type="AlphaFoldDB" id="A0A0D7B7W6"/>
<evidence type="ECO:0000313" key="2">
    <source>
        <dbReference type="Proteomes" id="UP000054007"/>
    </source>
</evidence>
<dbReference type="Proteomes" id="UP000054007">
    <property type="component" value="Unassembled WGS sequence"/>
</dbReference>
<protein>
    <submittedName>
        <fullName evidence="1">Uncharacterized protein</fullName>
    </submittedName>
</protein>
<keyword evidence="2" id="KW-1185">Reference proteome</keyword>
<gene>
    <name evidence="1" type="ORF">CYLTODRAFT_455205</name>
</gene>
<name>A0A0D7B7W6_9AGAR</name>
<accession>A0A0D7B7W6</accession>
<dbReference type="EMBL" id="KN880549">
    <property type="protein sequence ID" value="KIY66592.1"/>
    <property type="molecule type" value="Genomic_DNA"/>
</dbReference>
<reference evidence="1 2" key="1">
    <citation type="journal article" date="2015" name="Fungal Genet. Biol.">
        <title>Evolution of novel wood decay mechanisms in Agaricales revealed by the genome sequences of Fistulina hepatica and Cylindrobasidium torrendii.</title>
        <authorList>
            <person name="Floudas D."/>
            <person name="Held B.W."/>
            <person name="Riley R."/>
            <person name="Nagy L.G."/>
            <person name="Koehler G."/>
            <person name="Ransdell A.S."/>
            <person name="Younus H."/>
            <person name="Chow J."/>
            <person name="Chiniquy J."/>
            <person name="Lipzen A."/>
            <person name="Tritt A."/>
            <person name="Sun H."/>
            <person name="Haridas S."/>
            <person name="LaButti K."/>
            <person name="Ohm R.A."/>
            <person name="Kues U."/>
            <person name="Blanchette R.A."/>
            <person name="Grigoriev I.V."/>
            <person name="Minto R.E."/>
            <person name="Hibbett D.S."/>
        </authorList>
    </citation>
    <scope>NUCLEOTIDE SEQUENCE [LARGE SCALE GENOMIC DNA]</scope>
    <source>
        <strain evidence="1 2">FP15055 ss-10</strain>
    </source>
</reference>
<evidence type="ECO:0000313" key="1">
    <source>
        <dbReference type="EMBL" id="KIY66592.1"/>
    </source>
</evidence>
<organism evidence="1 2">
    <name type="scientific">Cylindrobasidium torrendii FP15055 ss-10</name>
    <dbReference type="NCBI Taxonomy" id="1314674"/>
    <lineage>
        <taxon>Eukaryota</taxon>
        <taxon>Fungi</taxon>
        <taxon>Dikarya</taxon>
        <taxon>Basidiomycota</taxon>
        <taxon>Agaricomycotina</taxon>
        <taxon>Agaricomycetes</taxon>
        <taxon>Agaricomycetidae</taxon>
        <taxon>Agaricales</taxon>
        <taxon>Marasmiineae</taxon>
        <taxon>Physalacriaceae</taxon>
        <taxon>Cylindrobasidium</taxon>
    </lineage>
</organism>